<sequence>MRTSLQNMLDTVIASDDCGTDICPSWLQGRAAFGGLATSVALTALQKEDLEGKSLRSLMTNFVAPLPAGATQVNTAVLRSGRSVTQSVADVVANGQITTHVSATFGAPRPSLAVAPVAAFNPDARESVAPLDSHDRRRPPFMSHFDIHWTGGGIPMANTKSTSLSMWVRHKDDISRHPEAKLVALADIPPAIIFSHYDRMIMISSLSWSLDFVRPAEDVSSDWFYLEFEMHAAADGYSQQSGKIFDAQGNLCLLTRQSMVYFE</sequence>
<evidence type="ECO:0000313" key="3">
    <source>
        <dbReference type="EMBL" id="MFC3053753.1"/>
    </source>
</evidence>
<dbReference type="InterPro" id="IPR029069">
    <property type="entry name" value="HotDog_dom_sf"/>
</dbReference>
<proteinExistence type="predicted"/>
<dbReference type="EMBL" id="JBHRSL010000028">
    <property type="protein sequence ID" value="MFC3053753.1"/>
    <property type="molecule type" value="Genomic_DNA"/>
</dbReference>
<dbReference type="Pfam" id="PF20789">
    <property type="entry name" value="4HBT_3C"/>
    <property type="match status" value="1"/>
</dbReference>
<dbReference type="Pfam" id="PF13622">
    <property type="entry name" value="4HBT_3"/>
    <property type="match status" value="1"/>
</dbReference>
<keyword evidence="4" id="KW-1185">Reference proteome</keyword>
<dbReference type="SUPFAM" id="SSF54637">
    <property type="entry name" value="Thioesterase/thiol ester dehydrase-isomerase"/>
    <property type="match status" value="2"/>
</dbReference>
<name>A0ABV7D961_9PROT</name>
<dbReference type="Proteomes" id="UP001595444">
    <property type="component" value="Unassembled WGS sequence"/>
</dbReference>
<organism evidence="3 4">
    <name type="scientific">Kordiimonas pumila</name>
    <dbReference type="NCBI Taxonomy" id="2161677"/>
    <lineage>
        <taxon>Bacteria</taxon>
        <taxon>Pseudomonadati</taxon>
        <taxon>Pseudomonadota</taxon>
        <taxon>Alphaproteobacteria</taxon>
        <taxon>Kordiimonadales</taxon>
        <taxon>Kordiimonadaceae</taxon>
        <taxon>Kordiimonas</taxon>
    </lineage>
</organism>
<comment type="caution">
    <text evidence="3">The sequence shown here is derived from an EMBL/GenBank/DDBJ whole genome shotgun (WGS) entry which is preliminary data.</text>
</comment>
<dbReference type="InterPro" id="IPR049450">
    <property type="entry name" value="ACOT8-like_C"/>
</dbReference>
<dbReference type="RefSeq" id="WP_194214428.1">
    <property type="nucleotide sequence ID" value="NZ_CP061205.1"/>
</dbReference>
<dbReference type="InterPro" id="IPR042171">
    <property type="entry name" value="Acyl-CoA_hotdog"/>
</dbReference>
<evidence type="ECO:0000313" key="4">
    <source>
        <dbReference type="Proteomes" id="UP001595444"/>
    </source>
</evidence>
<evidence type="ECO:0000259" key="1">
    <source>
        <dbReference type="Pfam" id="PF13622"/>
    </source>
</evidence>
<feature type="domain" description="Acyl-CoA thioesterase-like N-terminal HotDog" evidence="1">
    <location>
        <begin position="25"/>
        <end position="106"/>
    </location>
</feature>
<dbReference type="Gene3D" id="2.40.160.210">
    <property type="entry name" value="Acyl-CoA thioesterase, double hotdog domain"/>
    <property type="match status" value="1"/>
</dbReference>
<dbReference type="InterPro" id="IPR049449">
    <property type="entry name" value="TesB_ACOT8-like_N"/>
</dbReference>
<feature type="domain" description="Acyl-CoA thioesterase-like C-terminal" evidence="2">
    <location>
        <begin position="126"/>
        <end position="260"/>
    </location>
</feature>
<accession>A0ABV7D961</accession>
<gene>
    <name evidence="3" type="ORF">ACFOKA_17775</name>
</gene>
<reference evidence="4" key="1">
    <citation type="journal article" date="2019" name="Int. J. Syst. Evol. Microbiol.">
        <title>The Global Catalogue of Microorganisms (GCM) 10K type strain sequencing project: providing services to taxonomists for standard genome sequencing and annotation.</title>
        <authorList>
            <consortium name="The Broad Institute Genomics Platform"/>
            <consortium name="The Broad Institute Genome Sequencing Center for Infectious Disease"/>
            <person name="Wu L."/>
            <person name="Ma J."/>
        </authorList>
    </citation>
    <scope>NUCLEOTIDE SEQUENCE [LARGE SCALE GENOMIC DNA]</scope>
    <source>
        <strain evidence="4">KCTC 62164</strain>
    </source>
</reference>
<protein>
    <submittedName>
        <fullName evidence="3">Thioesterase family protein</fullName>
    </submittedName>
</protein>
<evidence type="ECO:0000259" key="2">
    <source>
        <dbReference type="Pfam" id="PF20789"/>
    </source>
</evidence>